<evidence type="ECO:0000259" key="1">
    <source>
        <dbReference type="PROSITE" id="PS51883"/>
    </source>
</evidence>
<gene>
    <name evidence="2" type="ORF">S01H1_26804</name>
</gene>
<dbReference type="EMBL" id="BARS01016269">
    <property type="protein sequence ID" value="GAF86265.1"/>
    <property type="molecule type" value="Genomic_DNA"/>
</dbReference>
<dbReference type="GO" id="GO:0005525">
    <property type="term" value="F:GTP binding"/>
    <property type="evidence" value="ECO:0007669"/>
    <property type="project" value="InterPro"/>
</dbReference>
<evidence type="ECO:0000313" key="2">
    <source>
        <dbReference type="EMBL" id="GAF86265.1"/>
    </source>
</evidence>
<dbReference type="PANTHER" id="PTHR11702:SF31">
    <property type="entry name" value="MITOCHONDRIAL RIBOSOME-ASSOCIATED GTPASE 2"/>
    <property type="match status" value="1"/>
</dbReference>
<organism evidence="2">
    <name type="scientific">marine sediment metagenome</name>
    <dbReference type="NCBI Taxonomy" id="412755"/>
    <lineage>
        <taxon>unclassified sequences</taxon>
        <taxon>metagenomes</taxon>
        <taxon>ecological metagenomes</taxon>
    </lineage>
</organism>
<dbReference type="GO" id="GO:0003924">
    <property type="term" value="F:GTPase activity"/>
    <property type="evidence" value="ECO:0007669"/>
    <property type="project" value="InterPro"/>
</dbReference>
<dbReference type="InterPro" id="IPR045086">
    <property type="entry name" value="OBG_GTPase"/>
</dbReference>
<dbReference type="SUPFAM" id="SSF82051">
    <property type="entry name" value="Obg GTP-binding protein N-terminal domain"/>
    <property type="match status" value="1"/>
</dbReference>
<dbReference type="PANTHER" id="PTHR11702">
    <property type="entry name" value="DEVELOPMENTALLY REGULATED GTP-BINDING PROTEIN-RELATED"/>
    <property type="match status" value="1"/>
</dbReference>
<name>X0UCR4_9ZZZZ</name>
<dbReference type="InterPro" id="IPR036726">
    <property type="entry name" value="GTP1_OBG_dom_sf"/>
</dbReference>
<sequence length="79" mass="8327">MSRPIPNSKAMFVDEVDIVVFGGAGGNGCVSFRREKFAPRGGPDGGDGGDGGSVYLQADSQYNTLQHLAGHHHWRAGRG</sequence>
<comment type="caution">
    <text evidence="2">The sequence shown here is derived from an EMBL/GenBank/DDBJ whole genome shotgun (WGS) entry which is preliminary data.</text>
</comment>
<dbReference type="PROSITE" id="PS51883">
    <property type="entry name" value="OBG"/>
    <property type="match status" value="1"/>
</dbReference>
<accession>X0UCR4</accession>
<feature type="domain" description="Obg" evidence="1">
    <location>
        <begin position="10"/>
        <end position="79"/>
    </location>
</feature>
<dbReference type="Pfam" id="PF01018">
    <property type="entry name" value="GTP1_OBG"/>
    <property type="match status" value="1"/>
</dbReference>
<feature type="non-terminal residue" evidence="2">
    <location>
        <position position="79"/>
    </location>
</feature>
<reference evidence="2" key="1">
    <citation type="journal article" date="2014" name="Front. Microbiol.">
        <title>High frequency of phylogenetically diverse reductive dehalogenase-homologous genes in deep subseafloor sedimentary metagenomes.</title>
        <authorList>
            <person name="Kawai M."/>
            <person name="Futagami T."/>
            <person name="Toyoda A."/>
            <person name="Takaki Y."/>
            <person name="Nishi S."/>
            <person name="Hori S."/>
            <person name="Arai W."/>
            <person name="Tsubouchi T."/>
            <person name="Morono Y."/>
            <person name="Uchiyama I."/>
            <person name="Ito T."/>
            <person name="Fujiyama A."/>
            <person name="Inagaki F."/>
            <person name="Takami H."/>
        </authorList>
    </citation>
    <scope>NUCLEOTIDE SEQUENCE</scope>
    <source>
        <strain evidence="2">Expedition CK06-06</strain>
    </source>
</reference>
<proteinExistence type="predicted"/>
<dbReference type="Gene3D" id="2.70.210.12">
    <property type="entry name" value="GTP1/OBG domain"/>
    <property type="match status" value="1"/>
</dbReference>
<protein>
    <recommendedName>
        <fullName evidence="1">Obg domain-containing protein</fullName>
    </recommendedName>
</protein>
<dbReference type="AlphaFoldDB" id="X0UCR4"/>
<dbReference type="InterPro" id="IPR006169">
    <property type="entry name" value="GTP1_OBG_dom"/>
</dbReference>